<dbReference type="PANTHER" id="PTHR43788">
    <property type="entry name" value="DNA2/NAM7 HELICASE FAMILY MEMBER"/>
    <property type="match status" value="1"/>
</dbReference>
<evidence type="ECO:0000256" key="3">
    <source>
        <dbReference type="ARBA" id="ARBA00022806"/>
    </source>
</evidence>
<dbReference type="InterPro" id="IPR050534">
    <property type="entry name" value="Coronavir_polyprotein_1ab"/>
</dbReference>
<sequence length="1215" mass="128439">MFVSGDRVIGAVGDLVRAADCEFALLRAVDAALGNLPGAPDAAASVIRTAEVAPELLRHFGDALIRIPSPEVPGATPAARIAALTTAAEQTMAALHDGAAAIHGAIFFDGRFACGAGLLVRDSGSQRYTLHTAIGSAEVGVPAELRTDRPSTEFDTPAAPHAGAVPVEDWLSESDVHPRGGIGPDLPDDVDSPVEAQGLAVDAAAVESVEQTVSEATDARFGSPSEDFRALRRELATGRTPFERATASVGALEVDIPRESLRARIAFAACAEALTTAGVGLEPWAFLSTPAGVQRTRTEELRSVYLARRARVERIVEEKLTELLPVQWGDPRYLACGRCASCRVAAATARDLLLVAGVRPTQRARLREAGVLTIDRLATTTTPVAGLAPRTVTALRRQAEIQVQRERTGEPAFALRDATALGALPAPSRGDLALIVDVDERGAVTAVELSDASSVVYRPTISWVRGAQEYSDRFTAAGSGDVLDELLDIIGDHRAADPNVRVYHYGSAVRTALLDWSGRLGSGADLLDELLADGALFDLAPIVRTALLIGEQSYDTTGLAGLFPATESRATTVLALRDWLLARAADAGVDVPGTRFAVAESDAPPSLRPGSLEAALAEFAAAAEGDAARAAALTAAVLGYHRRERQPRWWAHIDRLGHPVGEWADAPGVLVAEWGTVDTKWHRTPQLPTMRRYLTLTGRLGTGATLTPGTQMVTIYDGAAAAGMTQTLGRRATATATVLGCAVDANFDDTVRLEELLPAGCPPYDDLPAAIAPGPPDGEADIEAALEFTAQDLLMTLPAVPETAVYDLLLRRAPRLRDGMALPQVHGDIAAALANAVGALDASYLAVHGPPGTGKTGTTARAIERLVTRHKWRIGVVAQSHAVIERIFDAVVEAGLLPELVAKKDVASVGPEWSAIDADRYPRFLDNAVNGCVIGGTTADFVDDTLIAPEALDLLVIADAGECSLADTVAVAVSARNLLLIGDPVPSPAQAAHPERVQVSALEWLCDGAATLPAERGYFLDRTWRMHPAVCEPVSASCYDGKLRASETITLARDLAGIAPGVSTVLVEHRGSATESDAEAREVVRRVRALLGETWTSGGRARRLHPHDVFVVAPYAAQVARIRTLLARAKIEDVLVGTPDRFRGREAAVVVLSMTTSTPADAPFGMRPLLSRTVIHATLCRAMWKAIVIRSPLLTEYLPDTPEELAALAGFLRLG</sequence>
<keyword evidence="2" id="KW-0378">Hydrolase</keyword>
<dbReference type="Proteomes" id="UP000658127">
    <property type="component" value="Unassembled WGS sequence"/>
</dbReference>
<evidence type="ECO:0000256" key="2">
    <source>
        <dbReference type="ARBA" id="ARBA00022801"/>
    </source>
</evidence>
<evidence type="ECO:0000256" key="4">
    <source>
        <dbReference type="ARBA" id="ARBA00022840"/>
    </source>
</evidence>
<reference evidence="7" key="1">
    <citation type="journal article" date="2019" name="Int. J. Syst. Evol. Microbiol.">
        <title>The Global Catalogue of Microorganisms (GCM) 10K type strain sequencing project: providing services to taxonomists for standard genome sequencing and annotation.</title>
        <authorList>
            <consortium name="The Broad Institute Genomics Platform"/>
            <consortium name="The Broad Institute Genome Sequencing Center for Infectious Disease"/>
            <person name="Wu L."/>
            <person name="Ma J."/>
        </authorList>
    </citation>
    <scope>NUCLEOTIDE SEQUENCE [LARGE SCALE GENOMIC DNA]</scope>
    <source>
        <strain evidence="7">CGMCC 4.7329</strain>
    </source>
</reference>
<evidence type="ECO:0000313" key="7">
    <source>
        <dbReference type="Proteomes" id="UP000658127"/>
    </source>
</evidence>
<dbReference type="InterPro" id="IPR041679">
    <property type="entry name" value="DNA2/NAM7-like_C"/>
</dbReference>
<keyword evidence="3" id="KW-0347">Helicase</keyword>
<protein>
    <recommendedName>
        <fullName evidence="5">DNA2/NAM7 helicase-like C-terminal domain-containing protein</fullName>
    </recommendedName>
</protein>
<organism evidence="6 7">
    <name type="scientific">Nocardia rhizosphaerihabitans</name>
    <dbReference type="NCBI Taxonomy" id="1691570"/>
    <lineage>
        <taxon>Bacteria</taxon>
        <taxon>Bacillati</taxon>
        <taxon>Actinomycetota</taxon>
        <taxon>Actinomycetes</taxon>
        <taxon>Mycobacteriales</taxon>
        <taxon>Nocardiaceae</taxon>
        <taxon>Nocardia</taxon>
    </lineage>
</organism>
<name>A0ABQ2KDH5_9NOCA</name>
<dbReference type="InterPro" id="IPR047187">
    <property type="entry name" value="SF1_C_Upf1"/>
</dbReference>
<dbReference type="InterPro" id="IPR027417">
    <property type="entry name" value="P-loop_NTPase"/>
</dbReference>
<dbReference type="SUPFAM" id="SSF52540">
    <property type="entry name" value="P-loop containing nucleoside triphosphate hydrolases"/>
    <property type="match status" value="1"/>
</dbReference>
<gene>
    <name evidence="6" type="ORF">GCM10011610_21090</name>
</gene>
<feature type="domain" description="DNA2/NAM7 helicase-like C-terminal" evidence="5">
    <location>
        <begin position="1014"/>
        <end position="1160"/>
    </location>
</feature>
<comment type="caution">
    <text evidence="6">The sequence shown here is derived from an EMBL/GenBank/DDBJ whole genome shotgun (WGS) entry which is preliminary data.</text>
</comment>
<dbReference type="Pfam" id="PF13087">
    <property type="entry name" value="AAA_12"/>
    <property type="match status" value="1"/>
</dbReference>
<dbReference type="Gene3D" id="3.40.50.300">
    <property type="entry name" value="P-loop containing nucleotide triphosphate hydrolases"/>
    <property type="match status" value="2"/>
</dbReference>
<dbReference type="PANTHER" id="PTHR43788:SF8">
    <property type="entry name" value="DNA-BINDING PROTEIN SMUBP-2"/>
    <property type="match status" value="1"/>
</dbReference>
<dbReference type="CDD" id="cd18808">
    <property type="entry name" value="SF1_C_Upf1"/>
    <property type="match status" value="1"/>
</dbReference>
<evidence type="ECO:0000313" key="6">
    <source>
        <dbReference type="EMBL" id="GGN76077.1"/>
    </source>
</evidence>
<keyword evidence="1" id="KW-0547">Nucleotide-binding</keyword>
<accession>A0ABQ2KDH5</accession>
<evidence type="ECO:0000256" key="1">
    <source>
        <dbReference type="ARBA" id="ARBA00022741"/>
    </source>
</evidence>
<evidence type="ECO:0000259" key="5">
    <source>
        <dbReference type="Pfam" id="PF13087"/>
    </source>
</evidence>
<proteinExistence type="predicted"/>
<keyword evidence="4" id="KW-0067">ATP-binding</keyword>
<keyword evidence="7" id="KW-1185">Reference proteome</keyword>
<dbReference type="EMBL" id="BMNE01000002">
    <property type="protein sequence ID" value="GGN76077.1"/>
    <property type="molecule type" value="Genomic_DNA"/>
</dbReference>